<reference evidence="9 10" key="1">
    <citation type="journal article" date="2022" name="Nat. Ecol. Evol.">
        <title>A masculinizing supergene underlies an exaggerated male reproductive morph in a spider.</title>
        <authorList>
            <person name="Hendrickx F."/>
            <person name="De Corte Z."/>
            <person name="Sonet G."/>
            <person name="Van Belleghem S.M."/>
            <person name="Kostlbacher S."/>
            <person name="Vangestel C."/>
        </authorList>
    </citation>
    <scope>NUCLEOTIDE SEQUENCE [LARGE SCALE GENOMIC DNA]</scope>
    <source>
        <strain evidence="9">W744_W776</strain>
    </source>
</reference>
<evidence type="ECO:0000256" key="5">
    <source>
        <dbReference type="ARBA" id="ARBA00022759"/>
    </source>
</evidence>
<keyword evidence="4" id="KW-0540">Nuclease</keyword>
<dbReference type="Gene3D" id="3.30.70.270">
    <property type="match status" value="1"/>
</dbReference>
<proteinExistence type="predicted"/>
<dbReference type="Proteomes" id="UP000827092">
    <property type="component" value="Unassembled WGS sequence"/>
</dbReference>
<comment type="caution">
    <text evidence="9">The sequence shown here is derived from an EMBL/GenBank/DDBJ whole genome shotgun (WGS) entry which is preliminary data.</text>
</comment>
<evidence type="ECO:0000256" key="4">
    <source>
        <dbReference type="ARBA" id="ARBA00022722"/>
    </source>
</evidence>
<keyword evidence="7" id="KW-0695">RNA-directed DNA polymerase</keyword>
<dbReference type="PANTHER" id="PTHR24559">
    <property type="entry name" value="TRANSPOSON TY3-I GAG-POL POLYPROTEIN"/>
    <property type="match status" value="1"/>
</dbReference>
<dbReference type="AlphaFoldDB" id="A0AAV6TR10"/>
<evidence type="ECO:0000313" key="9">
    <source>
        <dbReference type="EMBL" id="KAG8173942.1"/>
    </source>
</evidence>
<dbReference type="CDD" id="cd01647">
    <property type="entry name" value="RT_LTR"/>
    <property type="match status" value="2"/>
</dbReference>
<keyword evidence="2" id="KW-0808">Transferase</keyword>
<gene>
    <name evidence="9" type="ORF">JTE90_009288</name>
</gene>
<feature type="domain" description="Reverse transcriptase" evidence="8">
    <location>
        <begin position="235"/>
        <end position="352"/>
    </location>
</feature>
<feature type="domain" description="Reverse transcriptase" evidence="8">
    <location>
        <begin position="20"/>
        <end position="157"/>
    </location>
</feature>
<dbReference type="PANTHER" id="PTHR24559:SF444">
    <property type="entry name" value="REVERSE TRANSCRIPTASE DOMAIN-CONTAINING PROTEIN"/>
    <property type="match status" value="1"/>
</dbReference>
<keyword evidence="10" id="KW-1185">Reference proteome</keyword>
<keyword evidence="3" id="KW-0548">Nucleotidyltransferase</keyword>
<dbReference type="GO" id="GO:0004519">
    <property type="term" value="F:endonuclease activity"/>
    <property type="evidence" value="ECO:0007669"/>
    <property type="project" value="UniProtKB-KW"/>
</dbReference>
<dbReference type="InterPro" id="IPR043502">
    <property type="entry name" value="DNA/RNA_pol_sf"/>
</dbReference>
<dbReference type="InterPro" id="IPR000477">
    <property type="entry name" value="RT_dom"/>
</dbReference>
<keyword evidence="6" id="KW-0378">Hydrolase</keyword>
<evidence type="ECO:0000256" key="2">
    <source>
        <dbReference type="ARBA" id="ARBA00022679"/>
    </source>
</evidence>
<evidence type="ECO:0000256" key="3">
    <source>
        <dbReference type="ARBA" id="ARBA00022695"/>
    </source>
</evidence>
<organism evidence="9 10">
    <name type="scientific">Oedothorax gibbosus</name>
    <dbReference type="NCBI Taxonomy" id="931172"/>
    <lineage>
        <taxon>Eukaryota</taxon>
        <taxon>Metazoa</taxon>
        <taxon>Ecdysozoa</taxon>
        <taxon>Arthropoda</taxon>
        <taxon>Chelicerata</taxon>
        <taxon>Arachnida</taxon>
        <taxon>Araneae</taxon>
        <taxon>Araneomorphae</taxon>
        <taxon>Entelegynae</taxon>
        <taxon>Araneoidea</taxon>
        <taxon>Linyphiidae</taxon>
        <taxon>Erigoninae</taxon>
        <taxon>Oedothorax</taxon>
    </lineage>
</organism>
<accession>A0AAV6TR10</accession>
<dbReference type="GO" id="GO:0008233">
    <property type="term" value="F:peptidase activity"/>
    <property type="evidence" value="ECO:0007669"/>
    <property type="project" value="UniProtKB-KW"/>
</dbReference>
<sequence>MSVGIIRPSKSPWATPLHMVRKANGDWRPCGDYRRLNFVTVPDRYPVPHIQDCAQMFHNKNVFSTLDLERAYHQIPVNPADVEKTAVTTPFGLFEYLAMPFGLRNAGQTFQRFIHQVLAGLDFVVPYYDDLLIASKYNEEHSLHLRQVFDRLKEHEFDEILAHYPELINPSQFSIQNKTPSVFHHIETKGPPVFAKPRRLSPELLKVARQEFEYLMSVGIIRPSKSPWATPLHMVRKANGDWRPCGDYRRLNFVTVPDRYPVPHIQDCAQMFHNKNVFSTLDLERAYHQIPVNPADVEKTAVTTPFGLFEYLAMPFGLRNAGQTFQRFIHQVLAGLDFVVPYYDDLLIASKTGLFVMETGEKWIG</sequence>
<dbReference type="GO" id="GO:0003964">
    <property type="term" value="F:RNA-directed DNA polymerase activity"/>
    <property type="evidence" value="ECO:0007669"/>
    <property type="project" value="UniProtKB-KW"/>
</dbReference>
<dbReference type="FunFam" id="3.10.10.10:FF:000007">
    <property type="entry name" value="Retrovirus-related Pol polyprotein from transposon 17.6-like Protein"/>
    <property type="match status" value="2"/>
</dbReference>
<keyword evidence="5" id="KW-0255">Endonuclease</keyword>
<dbReference type="GO" id="GO:0006508">
    <property type="term" value="P:proteolysis"/>
    <property type="evidence" value="ECO:0007669"/>
    <property type="project" value="UniProtKB-KW"/>
</dbReference>
<dbReference type="InterPro" id="IPR043128">
    <property type="entry name" value="Rev_trsase/Diguanyl_cyclase"/>
</dbReference>
<evidence type="ECO:0000256" key="7">
    <source>
        <dbReference type="ARBA" id="ARBA00022918"/>
    </source>
</evidence>
<evidence type="ECO:0000259" key="8">
    <source>
        <dbReference type="Pfam" id="PF00078"/>
    </source>
</evidence>
<evidence type="ECO:0000256" key="6">
    <source>
        <dbReference type="ARBA" id="ARBA00022801"/>
    </source>
</evidence>
<evidence type="ECO:0000256" key="1">
    <source>
        <dbReference type="ARBA" id="ARBA00022670"/>
    </source>
</evidence>
<dbReference type="SUPFAM" id="SSF56672">
    <property type="entry name" value="DNA/RNA polymerases"/>
    <property type="match status" value="2"/>
</dbReference>
<dbReference type="Gene3D" id="3.10.10.10">
    <property type="entry name" value="HIV Type 1 Reverse Transcriptase, subunit A, domain 1"/>
    <property type="match status" value="2"/>
</dbReference>
<dbReference type="InterPro" id="IPR053134">
    <property type="entry name" value="RNA-dir_DNA_polymerase"/>
</dbReference>
<protein>
    <recommendedName>
        <fullName evidence="8">Reverse transcriptase domain-containing protein</fullName>
    </recommendedName>
</protein>
<dbReference type="EMBL" id="JAFNEN010001410">
    <property type="protein sequence ID" value="KAG8173942.1"/>
    <property type="molecule type" value="Genomic_DNA"/>
</dbReference>
<dbReference type="Pfam" id="PF00078">
    <property type="entry name" value="RVT_1"/>
    <property type="match status" value="2"/>
</dbReference>
<evidence type="ECO:0000313" key="10">
    <source>
        <dbReference type="Proteomes" id="UP000827092"/>
    </source>
</evidence>
<name>A0AAV6TR10_9ARAC</name>
<keyword evidence="1" id="KW-0645">Protease</keyword>